<keyword evidence="1" id="KW-0472">Membrane</keyword>
<keyword evidence="3" id="KW-1185">Reference proteome</keyword>
<evidence type="ECO:0000256" key="1">
    <source>
        <dbReference type="SAM" id="Phobius"/>
    </source>
</evidence>
<protein>
    <submittedName>
        <fullName evidence="2">Uncharacterized protein</fullName>
    </submittedName>
</protein>
<organism evidence="2 3">
    <name type="scientific">Epibacterium ulvae</name>
    <dbReference type="NCBI Taxonomy" id="1156985"/>
    <lineage>
        <taxon>Bacteria</taxon>
        <taxon>Pseudomonadati</taxon>
        <taxon>Pseudomonadota</taxon>
        <taxon>Alphaproteobacteria</taxon>
        <taxon>Rhodobacterales</taxon>
        <taxon>Roseobacteraceae</taxon>
        <taxon>Epibacterium</taxon>
    </lineage>
</organism>
<proteinExistence type="predicted"/>
<dbReference type="EMBL" id="FMWG01000017">
    <property type="protein sequence ID" value="SCZ73340.1"/>
    <property type="molecule type" value="Genomic_DNA"/>
</dbReference>
<dbReference type="AlphaFoldDB" id="A0A1G5RHP5"/>
<keyword evidence="1" id="KW-1133">Transmembrane helix</keyword>
<keyword evidence="1" id="KW-0812">Transmembrane</keyword>
<sequence length="93" mass="10571">MGFVFRAIEAMSFKTGIPLGGLWLLLLTAGGALYVVTEHPYYTQQDLLIGFCMWAVAYSAIWLAHRGVFWMDPKLLRSLRDAEKINFDQKEGD</sequence>
<gene>
    <name evidence="2" type="ORF">SAMN04488118_1172</name>
</gene>
<evidence type="ECO:0000313" key="3">
    <source>
        <dbReference type="Proteomes" id="UP000198767"/>
    </source>
</evidence>
<feature type="transmembrane region" description="Helical" evidence="1">
    <location>
        <begin position="47"/>
        <end position="64"/>
    </location>
</feature>
<reference evidence="2 3" key="1">
    <citation type="submission" date="2016-10" db="EMBL/GenBank/DDBJ databases">
        <authorList>
            <person name="de Groot N.N."/>
        </authorList>
    </citation>
    <scope>NUCLEOTIDE SEQUENCE [LARGE SCALE GENOMIC DNA]</scope>
    <source>
        <strain evidence="2 3">U95</strain>
    </source>
</reference>
<dbReference type="Proteomes" id="UP000198767">
    <property type="component" value="Unassembled WGS sequence"/>
</dbReference>
<name>A0A1G5RHP5_9RHOB</name>
<evidence type="ECO:0000313" key="2">
    <source>
        <dbReference type="EMBL" id="SCZ73340.1"/>
    </source>
</evidence>
<dbReference type="STRING" id="1156985.SAMN04488118_1172"/>
<accession>A0A1G5RHP5</accession>